<reference evidence="9 10" key="1">
    <citation type="submission" date="2018-12" db="EMBL/GenBank/DDBJ databases">
        <authorList>
            <person name="Lunina O.N."/>
            <person name="Grouzdev D.S."/>
            <person name="Gorlenko V.M."/>
            <person name="Savvichev A.S."/>
        </authorList>
    </citation>
    <scope>NUCLEOTIDE SEQUENCE [LARGE SCALE GENOMIC DNA]</scope>
    <source>
        <strain evidence="9 10">BrKhr-17</strain>
    </source>
</reference>
<dbReference type="InterPro" id="IPR024169">
    <property type="entry name" value="SP_NH2Trfase/AEP_transaminase"/>
</dbReference>
<evidence type="ECO:0000256" key="5">
    <source>
        <dbReference type="ARBA" id="ARBA00022898"/>
    </source>
</evidence>
<dbReference type="Pfam" id="PF00266">
    <property type="entry name" value="Aminotran_5"/>
    <property type="match status" value="1"/>
</dbReference>
<dbReference type="GO" id="GO:0019265">
    <property type="term" value="P:glycine biosynthetic process, by transamination of glyoxylate"/>
    <property type="evidence" value="ECO:0007669"/>
    <property type="project" value="TreeGrafter"/>
</dbReference>
<evidence type="ECO:0000256" key="7">
    <source>
        <dbReference type="PIRSR" id="PIRSR000524-50"/>
    </source>
</evidence>
<keyword evidence="5 7" id="KW-0663">Pyridoxal phosphate</keyword>
<dbReference type="InterPro" id="IPR015424">
    <property type="entry name" value="PyrdxlP-dep_Trfase"/>
</dbReference>
<keyword evidence="4 9" id="KW-0808">Transferase</keyword>
<evidence type="ECO:0000313" key="10">
    <source>
        <dbReference type="Proteomes" id="UP000279908"/>
    </source>
</evidence>
<dbReference type="EMBL" id="RXYK01000014">
    <property type="protein sequence ID" value="RTY36255.1"/>
    <property type="molecule type" value="Genomic_DNA"/>
</dbReference>
<dbReference type="Proteomes" id="UP000279908">
    <property type="component" value="Unassembled WGS sequence"/>
</dbReference>
<dbReference type="InterPro" id="IPR015422">
    <property type="entry name" value="PyrdxlP-dep_Trfase_small"/>
</dbReference>
<dbReference type="SUPFAM" id="SSF53383">
    <property type="entry name" value="PLP-dependent transferases"/>
    <property type="match status" value="1"/>
</dbReference>
<accession>A0A3S0N9H8</accession>
<evidence type="ECO:0000256" key="4">
    <source>
        <dbReference type="ARBA" id="ARBA00022679"/>
    </source>
</evidence>
<dbReference type="PANTHER" id="PTHR21152:SF40">
    <property type="entry name" value="ALANINE--GLYOXYLATE AMINOTRANSFERASE"/>
    <property type="match status" value="1"/>
</dbReference>
<dbReference type="PIRSF" id="PIRSF000524">
    <property type="entry name" value="SPT"/>
    <property type="match status" value="1"/>
</dbReference>
<evidence type="ECO:0000256" key="6">
    <source>
        <dbReference type="PIRSR" id="PIRSR000524-1"/>
    </source>
</evidence>
<comment type="similarity">
    <text evidence="2">Belongs to the class-V pyridoxal-phosphate-dependent aminotransferase family.</text>
</comment>
<sequence length="380" mass="41291">MKKRLFTPGPTPVPEEVMLRMAAPIIHHRNPEFMEILARVHENLRYLFQTTQPVVALSCSGTGGMEAAVSSLFGEGDKVITVNAGKFGERWTELVQLYTGSSTEETLPWGSAITPERLKQLLKEHPDAKGICLTHSETSTGTASDIKTLSTVIREHSDAMILVDGITAIGAHEFHFDDWGIDICITGSQKGLMMPPGLALVAISERAQERINEPARKPSNYYLSLKKALESHAGDDTPFTPAVSLVIGLDEALTMIRNEGLEHVWQRHESLAAACRAGCIALGMKIFSSSPSFAVTPVWLPEGADWTEFNDALKHDNGITVAAGQDAFKGKIFRISHLGYYDELDMLTVIGAIERAMKAIGLPLTPGTGVTAVQKAFLGK</sequence>
<dbReference type="InterPro" id="IPR000192">
    <property type="entry name" value="Aminotrans_V_dom"/>
</dbReference>
<keyword evidence="3 9" id="KW-0032">Aminotransferase</keyword>
<dbReference type="FunFam" id="3.40.640.10:FF:000027">
    <property type="entry name" value="Serine--pyruvate aminotransferase, mitochondrial"/>
    <property type="match status" value="1"/>
</dbReference>
<dbReference type="Gene3D" id="3.40.640.10">
    <property type="entry name" value="Type I PLP-dependent aspartate aminotransferase-like (Major domain)"/>
    <property type="match status" value="1"/>
</dbReference>
<feature type="domain" description="Aminotransferase class V" evidence="8">
    <location>
        <begin position="7"/>
        <end position="327"/>
    </location>
</feature>
<comment type="caution">
    <text evidence="9">The sequence shown here is derived from an EMBL/GenBank/DDBJ whole genome shotgun (WGS) entry which is preliminary data.</text>
</comment>
<dbReference type="Gene3D" id="3.90.1150.10">
    <property type="entry name" value="Aspartate Aminotransferase, domain 1"/>
    <property type="match status" value="1"/>
</dbReference>
<evidence type="ECO:0000256" key="2">
    <source>
        <dbReference type="ARBA" id="ARBA00009236"/>
    </source>
</evidence>
<evidence type="ECO:0000259" key="8">
    <source>
        <dbReference type="Pfam" id="PF00266"/>
    </source>
</evidence>
<dbReference type="PANTHER" id="PTHR21152">
    <property type="entry name" value="AMINOTRANSFERASE CLASS V"/>
    <property type="match status" value="1"/>
</dbReference>
<protein>
    <submittedName>
        <fullName evidence="9">Alanine--glyoxylate aminotransferase family protein</fullName>
    </submittedName>
</protein>
<gene>
    <name evidence="9" type="ORF">EKD02_08350</name>
</gene>
<feature type="binding site" evidence="6">
    <location>
        <position position="334"/>
    </location>
    <ligand>
        <name>substrate</name>
    </ligand>
</feature>
<organism evidence="9 10">
    <name type="scientific">Chlorobium phaeovibrioides</name>
    <dbReference type="NCBI Taxonomy" id="1094"/>
    <lineage>
        <taxon>Bacteria</taxon>
        <taxon>Pseudomonadati</taxon>
        <taxon>Chlorobiota</taxon>
        <taxon>Chlorobiia</taxon>
        <taxon>Chlorobiales</taxon>
        <taxon>Chlorobiaceae</taxon>
        <taxon>Chlorobium/Pelodictyon group</taxon>
        <taxon>Chlorobium</taxon>
    </lineage>
</organism>
<dbReference type="RefSeq" id="WP_126384984.1">
    <property type="nucleotide sequence ID" value="NZ_RXYK01000014.1"/>
</dbReference>
<evidence type="ECO:0000256" key="1">
    <source>
        <dbReference type="ARBA" id="ARBA00001933"/>
    </source>
</evidence>
<dbReference type="GO" id="GO:0008453">
    <property type="term" value="F:alanine-glyoxylate transaminase activity"/>
    <property type="evidence" value="ECO:0007669"/>
    <property type="project" value="TreeGrafter"/>
</dbReference>
<feature type="modified residue" description="N6-(pyridoxal phosphate)lysine" evidence="7">
    <location>
        <position position="190"/>
    </location>
</feature>
<comment type="cofactor">
    <cofactor evidence="1 7">
        <name>pyridoxal 5'-phosphate</name>
        <dbReference type="ChEBI" id="CHEBI:597326"/>
    </cofactor>
</comment>
<dbReference type="InterPro" id="IPR015421">
    <property type="entry name" value="PyrdxlP-dep_Trfase_major"/>
</dbReference>
<dbReference type="AlphaFoldDB" id="A0A3S0N9H8"/>
<dbReference type="GO" id="GO:0004760">
    <property type="term" value="F:L-serine-pyruvate transaminase activity"/>
    <property type="evidence" value="ECO:0007669"/>
    <property type="project" value="TreeGrafter"/>
</dbReference>
<evidence type="ECO:0000313" key="9">
    <source>
        <dbReference type="EMBL" id="RTY36255.1"/>
    </source>
</evidence>
<name>A0A3S0N9H8_CHLPH</name>
<proteinExistence type="inferred from homology"/>
<evidence type="ECO:0000256" key="3">
    <source>
        <dbReference type="ARBA" id="ARBA00022576"/>
    </source>
</evidence>